<evidence type="ECO:0000313" key="4">
    <source>
        <dbReference type="EMBL" id="PFX34857.1"/>
    </source>
</evidence>
<proteinExistence type="predicted"/>
<feature type="compositionally biased region" description="Polar residues" evidence="1">
    <location>
        <begin position="506"/>
        <end position="518"/>
    </location>
</feature>
<feature type="region of interest" description="Disordered" evidence="1">
    <location>
        <begin position="405"/>
        <end position="433"/>
    </location>
</feature>
<dbReference type="EMBL" id="LSMT01000001">
    <property type="protein sequence ID" value="PFX34857.1"/>
    <property type="molecule type" value="Genomic_DNA"/>
</dbReference>
<feature type="domain" description="Integrase catalytic" evidence="3">
    <location>
        <begin position="294"/>
        <end position="410"/>
    </location>
</feature>
<dbReference type="InterPro" id="IPR012337">
    <property type="entry name" value="RNaseH-like_sf"/>
</dbReference>
<dbReference type="InterPro" id="IPR000477">
    <property type="entry name" value="RT_dom"/>
</dbReference>
<dbReference type="Pfam" id="PF00078">
    <property type="entry name" value="RVT_1"/>
    <property type="match status" value="1"/>
</dbReference>
<evidence type="ECO:0000259" key="3">
    <source>
        <dbReference type="PROSITE" id="PS50994"/>
    </source>
</evidence>
<feature type="compositionally biased region" description="Basic and acidic residues" evidence="1">
    <location>
        <begin position="418"/>
        <end position="433"/>
    </location>
</feature>
<dbReference type="STRING" id="50429.A0A2B4T2H1"/>
<dbReference type="PROSITE" id="PS50878">
    <property type="entry name" value="RT_POL"/>
    <property type="match status" value="1"/>
</dbReference>
<sequence length="541" mass="62039">MIADGVITAVTQPTDWANSIVCNIRKTPEGKRKIRFCLDPKELNKNIRREHYYTHTIDELLPQLHGKKFFSVVDTKKGYCYVALDHESSLLCTFNTPFGRYRFRRFPFGITLSQDIFQRKLDEVYRGIPNVMGIADDIFVCGSTEAEHDQAFREMLKATRKNNVSLNSEKLQFKQTLVTFYGHTLTENGLQSAKEKLEAIRNIKSPSNTGELQTILAIITYLNRFSTKLTDLTSPLRELTKKHVRFSCELHHQQALDKIEQELCTSQLISYCDPEPNTPTILQFPLIRLLNNMTSHTVCNHFASILAEYGLSTPIVADFGSQYISERFQSKCKESGITLCCSSPYHHQANSLAERAIGTCKSLLLKALEEKECPYTALWTYRMTPLDDQTPSPYEYLFGRKPQTTLPDRRSALKSKHPNNELHREANQGRQEKQVIFYNRKAGSDKRPLTNRESLFVWNTFKNIWQPGTVLNRPKPTERPRTYAVDIQGTIYQRTREHLRPRNQSETHVTPPTGSNLPLTVAPVHSPRDTRASNARTNSPP</sequence>
<dbReference type="SUPFAM" id="SSF56672">
    <property type="entry name" value="DNA/RNA polymerases"/>
    <property type="match status" value="1"/>
</dbReference>
<dbReference type="InterPro" id="IPR043502">
    <property type="entry name" value="DNA/RNA_pol_sf"/>
</dbReference>
<protein>
    <submittedName>
        <fullName evidence="4">Retrovirus-related Pol polyprotein</fullName>
    </submittedName>
</protein>
<evidence type="ECO:0000256" key="1">
    <source>
        <dbReference type="SAM" id="MobiDB-lite"/>
    </source>
</evidence>
<dbReference type="CDD" id="cd01647">
    <property type="entry name" value="RT_LTR"/>
    <property type="match status" value="1"/>
</dbReference>
<feature type="domain" description="Reverse transcriptase" evidence="2">
    <location>
        <begin position="5"/>
        <end position="185"/>
    </location>
</feature>
<dbReference type="InterPro" id="IPR001584">
    <property type="entry name" value="Integrase_cat-core"/>
</dbReference>
<gene>
    <name evidence="4" type="primary">POL</name>
    <name evidence="4" type="ORF">AWC38_SpisGene146</name>
</gene>
<comment type="caution">
    <text evidence="4">The sequence shown here is derived from an EMBL/GenBank/DDBJ whole genome shotgun (WGS) entry which is preliminary data.</text>
</comment>
<dbReference type="InterPro" id="IPR050951">
    <property type="entry name" value="Retrovirus_Pol_polyprotein"/>
</dbReference>
<accession>A0A2B4T2H1</accession>
<feature type="compositionally biased region" description="Polar residues" evidence="1">
    <location>
        <begin position="532"/>
        <end position="541"/>
    </location>
</feature>
<dbReference type="SUPFAM" id="SSF53098">
    <property type="entry name" value="Ribonuclease H-like"/>
    <property type="match status" value="1"/>
</dbReference>
<organism evidence="4 5">
    <name type="scientific">Stylophora pistillata</name>
    <name type="common">Smooth cauliflower coral</name>
    <dbReference type="NCBI Taxonomy" id="50429"/>
    <lineage>
        <taxon>Eukaryota</taxon>
        <taxon>Metazoa</taxon>
        <taxon>Cnidaria</taxon>
        <taxon>Anthozoa</taxon>
        <taxon>Hexacorallia</taxon>
        <taxon>Scleractinia</taxon>
        <taxon>Astrocoeniina</taxon>
        <taxon>Pocilloporidae</taxon>
        <taxon>Stylophora</taxon>
    </lineage>
</organism>
<dbReference type="PANTHER" id="PTHR37984:SF7">
    <property type="entry name" value="INTEGRASE CATALYTIC DOMAIN-CONTAINING PROTEIN"/>
    <property type="match status" value="1"/>
</dbReference>
<dbReference type="Gene3D" id="3.30.420.10">
    <property type="entry name" value="Ribonuclease H-like superfamily/Ribonuclease H"/>
    <property type="match status" value="1"/>
</dbReference>
<dbReference type="OrthoDB" id="10454958at2759"/>
<dbReference type="GO" id="GO:0003676">
    <property type="term" value="F:nucleic acid binding"/>
    <property type="evidence" value="ECO:0007669"/>
    <property type="project" value="InterPro"/>
</dbReference>
<feature type="region of interest" description="Disordered" evidence="1">
    <location>
        <begin position="496"/>
        <end position="541"/>
    </location>
</feature>
<dbReference type="Gene3D" id="3.30.70.270">
    <property type="match status" value="2"/>
</dbReference>
<dbReference type="PROSITE" id="PS50994">
    <property type="entry name" value="INTEGRASE"/>
    <property type="match status" value="1"/>
</dbReference>
<dbReference type="PANTHER" id="PTHR37984">
    <property type="entry name" value="PROTEIN CBG26694"/>
    <property type="match status" value="1"/>
</dbReference>
<name>A0A2B4T2H1_STYPI</name>
<reference evidence="5" key="1">
    <citation type="journal article" date="2017" name="bioRxiv">
        <title>Comparative analysis of the genomes of Stylophora pistillata and Acropora digitifera provides evidence for extensive differences between species of corals.</title>
        <authorList>
            <person name="Voolstra C.R."/>
            <person name="Li Y."/>
            <person name="Liew Y.J."/>
            <person name="Baumgarten S."/>
            <person name="Zoccola D."/>
            <person name="Flot J.-F."/>
            <person name="Tambutte S."/>
            <person name="Allemand D."/>
            <person name="Aranda M."/>
        </authorList>
    </citation>
    <scope>NUCLEOTIDE SEQUENCE [LARGE SCALE GENOMIC DNA]</scope>
</reference>
<dbReference type="GO" id="GO:0015074">
    <property type="term" value="P:DNA integration"/>
    <property type="evidence" value="ECO:0007669"/>
    <property type="project" value="InterPro"/>
</dbReference>
<dbReference type="AlphaFoldDB" id="A0A2B4T2H1"/>
<dbReference type="Gene3D" id="3.10.10.10">
    <property type="entry name" value="HIV Type 1 Reverse Transcriptase, subunit A, domain 1"/>
    <property type="match status" value="1"/>
</dbReference>
<evidence type="ECO:0000259" key="2">
    <source>
        <dbReference type="PROSITE" id="PS50878"/>
    </source>
</evidence>
<dbReference type="InterPro" id="IPR036397">
    <property type="entry name" value="RNaseH_sf"/>
</dbReference>
<dbReference type="InterPro" id="IPR043128">
    <property type="entry name" value="Rev_trsase/Diguanyl_cyclase"/>
</dbReference>
<dbReference type="Proteomes" id="UP000225706">
    <property type="component" value="Unassembled WGS sequence"/>
</dbReference>
<feature type="compositionally biased region" description="Basic and acidic residues" evidence="1">
    <location>
        <begin position="496"/>
        <end position="505"/>
    </location>
</feature>
<keyword evidence="5" id="KW-1185">Reference proteome</keyword>
<evidence type="ECO:0000313" key="5">
    <source>
        <dbReference type="Proteomes" id="UP000225706"/>
    </source>
</evidence>